<dbReference type="GO" id="GO:0005516">
    <property type="term" value="F:calmodulin binding"/>
    <property type="evidence" value="ECO:0007669"/>
    <property type="project" value="UniProtKB-ARBA"/>
</dbReference>
<dbReference type="InterPro" id="IPR003657">
    <property type="entry name" value="WRKY_dom"/>
</dbReference>
<dbReference type="Pfam" id="PF03106">
    <property type="entry name" value="WRKY"/>
    <property type="match status" value="1"/>
</dbReference>
<dbReference type="GO" id="GO:0000976">
    <property type="term" value="F:transcription cis-regulatory region binding"/>
    <property type="evidence" value="ECO:0000318"/>
    <property type="project" value="GO_Central"/>
</dbReference>
<evidence type="ECO:0000256" key="3">
    <source>
        <dbReference type="ARBA" id="ARBA00023125"/>
    </source>
</evidence>
<dbReference type="Pfam" id="PF10533">
    <property type="entry name" value="Plant_zn_clust"/>
    <property type="match status" value="1"/>
</dbReference>
<dbReference type="Gramene" id="Manes.01G077300.1.v8.1">
    <property type="protein sequence ID" value="Manes.01G077300.1.v8.1.CDS"/>
    <property type="gene ID" value="Manes.01G077300.v8.1"/>
</dbReference>
<evidence type="ECO:0000256" key="2">
    <source>
        <dbReference type="ARBA" id="ARBA00023015"/>
    </source>
</evidence>
<organism evidence="7 8">
    <name type="scientific">Manihot esculenta</name>
    <name type="common">Cassava</name>
    <name type="synonym">Jatropha manihot</name>
    <dbReference type="NCBI Taxonomy" id="3983"/>
    <lineage>
        <taxon>Eukaryota</taxon>
        <taxon>Viridiplantae</taxon>
        <taxon>Streptophyta</taxon>
        <taxon>Embryophyta</taxon>
        <taxon>Tracheophyta</taxon>
        <taxon>Spermatophyta</taxon>
        <taxon>Magnoliopsida</taxon>
        <taxon>eudicotyledons</taxon>
        <taxon>Gunneridae</taxon>
        <taxon>Pentapetalae</taxon>
        <taxon>rosids</taxon>
        <taxon>fabids</taxon>
        <taxon>Malpighiales</taxon>
        <taxon>Euphorbiaceae</taxon>
        <taxon>Crotonoideae</taxon>
        <taxon>Manihoteae</taxon>
        <taxon>Manihot</taxon>
    </lineage>
</organism>
<dbReference type="EMBL" id="CM004387">
    <property type="protein sequence ID" value="OAY59990.1"/>
    <property type="molecule type" value="Genomic_DNA"/>
</dbReference>
<keyword evidence="2" id="KW-0805">Transcription regulation</keyword>
<keyword evidence="5" id="KW-0539">Nucleus</keyword>
<proteinExistence type="predicted"/>
<reference evidence="7 8" key="1">
    <citation type="submission" date="2016-02" db="EMBL/GenBank/DDBJ databases">
        <title>WGS assembly of Manihot esculenta.</title>
        <authorList>
            <person name="Bredeson J.V."/>
            <person name="Prochnik S.E."/>
            <person name="Lyons J.B."/>
            <person name="Schmutz J."/>
            <person name="Grimwood J."/>
            <person name="Vrebalov J."/>
            <person name="Bart R.S."/>
            <person name="Amuge T."/>
            <person name="Ferguson M.E."/>
            <person name="Green R."/>
            <person name="Putnam N."/>
            <person name="Stites J."/>
            <person name="Rounsley S."/>
            <person name="Rokhsar D.S."/>
        </authorList>
    </citation>
    <scope>NUCLEOTIDE SEQUENCE [LARGE SCALE GENOMIC DNA]</scope>
    <source>
        <strain evidence="8">cv. AM560-2</strain>
        <tissue evidence="7">Leaf</tissue>
    </source>
</reference>
<dbReference type="Proteomes" id="UP000091857">
    <property type="component" value="Chromosome 1"/>
</dbReference>
<dbReference type="GO" id="GO:0005634">
    <property type="term" value="C:nucleus"/>
    <property type="evidence" value="ECO:0000318"/>
    <property type="project" value="GO_Central"/>
</dbReference>
<dbReference type="InterPro" id="IPR018872">
    <property type="entry name" value="Zn-cluster-dom"/>
</dbReference>
<dbReference type="InterPro" id="IPR036576">
    <property type="entry name" value="WRKY_dom_sf"/>
</dbReference>
<sequence>MKETSGVPSWNFKVLEVAEKSFSQAYHLFSCISDKNRKRNIQEVNLIAQATVNEFRILLNLLDGSSQSDPKRIKRGPLPISHDINPAELMESPSSVPQNSGRNLTTQPQLLPFHSIQTTNSLIPIKSFSFDRNTNMSKTNVDVTDRLIISNLSLSQPITSFLSLDARGGTDKLLVHDSPSEALASPDGSSMFSKSKSGVLSEETSAKCLASTGGCHCSRRRKSRIKKTIQVPALSGKLAEIPPDDYTWRKYGQKPIKGSPYPRNYYKCSSMRGCPARKHVERCLQDPSMLVVTYEGDHNHSQVYISITQHLDSGLIC</sequence>
<dbReference type="PANTHER" id="PTHR31282">
    <property type="entry name" value="WRKY TRANSCRIPTION FACTOR 21-RELATED"/>
    <property type="match status" value="1"/>
</dbReference>
<keyword evidence="4" id="KW-0804">Transcription</keyword>
<protein>
    <recommendedName>
        <fullName evidence="6">WRKY domain-containing protein</fullName>
    </recommendedName>
</protein>
<evidence type="ECO:0000256" key="1">
    <source>
        <dbReference type="ARBA" id="ARBA00004123"/>
    </source>
</evidence>
<gene>
    <name evidence="7" type="ORF">MANES_01G077300</name>
</gene>
<dbReference type="GO" id="GO:0006355">
    <property type="term" value="P:regulation of DNA-templated transcription"/>
    <property type="evidence" value="ECO:0000318"/>
    <property type="project" value="GO_Central"/>
</dbReference>
<name>A0A251LPI2_MANES</name>
<dbReference type="SUPFAM" id="SSF118290">
    <property type="entry name" value="WRKY DNA-binding domain"/>
    <property type="match status" value="1"/>
</dbReference>
<dbReference type="Gene3D" id="2.20.25.80">
    <property type="entry name" value="WRKY domain"/>
    <property type="match status" value="1"/>
</dbReference>
<dbReference type="GO" id="GO:0003700">
    <property type="term" value="F:DNA-binding transcription factor activity"/>
    <property type="evidence" value="ECO:0000318"/>
    <property type="project" value="GO_Central"/>
</dbReference>
<evidence type="ECO:0000256" key="4">
    <source>
        <dbReference type="ARBA" id="ARBA00023163"/>
    </source>
</evidence>
<dbReference type="OrthoDB" id="756799at2759"/>
<feature type="domain" description="WRKY" evidence="6">
    <location>
        <begin position="237"/>
        <end position="303"/>
    </location>
</feature>
<dbReference type="AlphaFoldDB" id="A0A251LPI2"/>
<dbReference type="PROSITE" id="PS50811">
    <property type="entry name" value="WRKY"/>
    <property type="match status" value="1"/>
</dbReference>
<evidence type="ECO:0000313" key="7">
    <source>
        <dbReference type="EMBL" id="OAY59991.1"/>
    </source>
</evidence>
<dbReference type="InterPro" id="IPR044810">
    <property type="entry name" value="WRKY_plant"/>
</dbReference>
<keyword evidence="8" id="KW-1185">Reference proteome</keyword>
<dbReference type="SMART" id="SM00774">
    <property type="entry name" value="WRKY"/>
    <property type="match status" value="1"/>
</dbReference>
<evidence type="ECO:0000259" key="6">
    <source>
        <dbReference type="PROSITE" id="PS50811"/>
    </source>
</evidence>
<dbReference type="EMBL" id="CM004387">
    <property type="protein sequence ID" value="OAY59991.1"/>
    <property type="molecule type" value="Genomic_DNA"/>
</dbReference>
<evidence type="ECO:0000256" key="5">
    <source>
        <dbReference type="ARBA" id="ARBA00023242"/>
    </source>
</evidence>
<evidence type="ECO:0000313" key="8">
    <source>
        <dbReference type="Proteomes" id="UP000091857"/>
    </source>
</evidence>
<keyword evidence="3" id="KW-0238">DNA-binding</keyword>
<accession>A0A251LPI2</accession>
<comment type="subcellular location">
    <subcellularLocation>
        <location evidence="1">Nucleus</location>
    </subcellularLocation>
</comment>
<dbReference type="FunFam" id="2.20.25.80:FF:000004">
    <property type="entry name" value="WRKY transcription factor 65"/>
    <property type="match status" value="1"/>
</dbReference>
<dbReference type="SMR" id="A0A251LPI2"/>